<name>A0A6C0KM15_9ZZZZ</name>
<keyword evidence="2" id="KW-0240">DNA-directed RNA polymerase</keyword>
<proteinExistence type="predicted"/>
<dbReference type="SUPFAM" id="SSF64484">
    <property type="entry name" value="beta and beta-prime subunits of DNA dependent RNA-polymerase"/>
    <property type="match status" value="3"/>
</dbReference>
<dbReference type="GO" id="GO:0003677">
    <property type="term" value="F:DNA binding"/>
    <property type="evidence" value="ECO:0007669"/>
    <property type="project" value="InterPro"/>
</dbReference>
<reference evidence="10" key="1">
    <citation type="journal article" date="2020" name="Nature">
        <title>Giant virus diversity and host interactions through global metagenomics.</title>
        <authorList>
            <person name="Schulz F."/>
            <person name="Roux S."/>
            <person name="Paez-Espino D."/>
            <person name="Jungbluth S."/>
            <person name="Walsh D.A."/>
            <person name="Denef V.J."/>
            <person name="McMahon K.D."/>
            <person name="Konstantinidis K.T."/>
            <person name="Eloe-Fadrosh E.A."/>
            <person name="Kyrpides N.C."/>
            <person name="Woyke T."/>
        </authorList>
    </citation>
    <scope>NUCLEOTIDE SEQUENCE</scope>
    <source>
        <strain evidence="10">GVMAG-S-3300012000-57</strain>
    </source>
</reference>
<dbReference type="InterPro" id="IPR038593">
    <property type="entry name" value="RNA_pol_Rpb1_7_sf"/>
</dbReference>
<dbReference type="InterPro" id="IPR036844">
    <property type="entry name" value="Hint_dom_sf"/>
</dbReference>
<dbReference type="SUPFAM" id="SSF55608">
    <property type="entry name" value="Homing endonucleases"/>
    <property type="match status" value="3"/>
</dbReference>
<protein>
    <recommendedName>
        <fullName evidence="1">DNA-directed RNA polymerase</fullName>
        <ecNumber evidence="1">2.7.7.6</ecNumber>
    </recommendedName>
</protein>
<evidence type="ECO:0000313" key="10">
    <source>
        <dbReference type="EMBL" id="QHU17378.1"/>
    </source>
</evidence>
<accession>A0A6C0KM15</accession>
<keyword evidence="3" id="KW-0808">Transferase</keyword>
<dbReference type="EMBL" id="MN740902">
    <property type="protein sequence ID" value="QHU17378.1"/>
    <property type="molecule type" value="Genomic_DNA"/>
</dbReference>
<dbReference type="Pfam" id="PF14528">
    <property type="entry name" value="LAGLIDADG_3"/>
    <property type="match status" value="2"/>
</dbReference>
<evidence type="ECO:0000256" key="5">
    <source>
        <dbReference type="ARBA" id="ARBA00022813"/>
    </source>
</evidence>
<dbReference type="PROSITE" id="PS50819">
    <property type="entry name" value="INTEIN_ENDONUCLEASE"/>
    <property type="match status" value="2"/>
</dbReference>
<dbReference type="InterPro" id="IPR007073">
    <property type="entry name" value="RNA_pol_Rpb1_7"/>
</dbReference>
<evidence type="ECO:0000256" key="4">
    <source>
        <dbReference type="ARBA" id="ARBA00022695"/>
    </source>
</evidence>
<dbReference type="GO" id="GO:0004519">
    <property type="term" value="F:endonuclease activity"/>
    <property type="evidence" value="ECO:0007669"/>
    <property type="project" value="InterPro"/>
</dbReference>
<dbReference type="Pfam" id="PF04990">
    <property type="entry name" value="RNA_pol_Rpb1_7"/>
    <property type="match status" value="1"/>
</dbReference>
<feature type="domain" description="DOD-type homing endonuclease" evidence="9">
    <location>
        <begin position="518"/>
        <end position="650"/>
    </location>
</feature>
<dbReference type="GO" id="GO:0006351">
    <property type="term" value="P:DNA-templated transcription"/>
    <property type="evidence" value="ECO:0007669"/>
    <property type="project" value="InterPro"/>
</dbReference>
<comment type="catalytic activity">
    <reaction evidence="8">
        <text>RNA(n) + a ribonucleoside 5'-triphosphate = RNA(n+1) + diphosphate</text>
        <dbReference type="Rhea" id="RHEA:21248"/>
        <dbReference type="Rhea" id="RHEA-COMP:14527"/>
        <dbReference type="Rhea" id="RHEA-COMP:17342"/>
        <dbReference type="ChEBI" id="CHEBI:33019"/>
        <dbReference type="ChEBI" id="CHEBI:61557"/>
        <dbReference type="ChEBI" id="CHEBI:140395"/>
        <dbReference type="EC" id="2.7.7.6"/>
    </reaction>
</comment>
<dbReference type="Gene3D" id="2.170.16.10">
    <property type="entry name" value="Hedgehog/Intein (Hint) domain"/>
    <property type="match status" value="3"/>
</dbReference>
<dbReference type="NCBIfam" id="TIGR01443">
    <property type="entry name" value="intein_Cterm"/>
    <property type="match status" value="1"/>
</dbReference>
<keyword evidence="7" id="KW-0804">Transcription</keyword>
<dbReference type="GO" id="GO:0000428">
    <property type="term" value="C:DNA-directed RNA polymerase complex"/>
    <property type="evidence" value="ECO:0007669"/>
    <property type="project" value="UniProtKB-KW"/>
</dbReference>
<dbReference type="Gene3D" id="3.10.28.10">
    <property type="entry name" value="Homing endonucleases"/>
    <property type="match status" value="2"/>
</dbReference>
<dbReference type="InterPro" id="IPR006142">
    <property type="entry name" value="INTEIN"/>
</dbReference>
<dbReference type="Gene3D" id="6.20.50.80">
    <property type="match status" value="1"/>
</dbReference>
<dbReference type="InterPro" id="IPR007083">
    <property type="entry name" value="RNA_pol_Rpb1_4"/>
</dbReference>
<dbReference type="InterPro" id="IPR038120">
    <property type="entry name" value="Rpb1_funnel_sf"/>
</dbReference>
<dbReference type="Pfam" id="PF05000">
    <property type="entry name" value="RNA_pol_Rpb1_4"/>
    <property type="match status" value="1"/>
</dbReference>
<keyword evidence="6" id="KW-0651">Protein splicing</keyword>
<dbReference type="InterPro" id="IPR030934">
    <property type="entry name" value="Intein_C"/>
</dbReference>
<dbReference type="InterPro" id="IPR027434">
    <property type="entry name" value="Homing_endonucl"/>
</dbReference>
<sequence length="1969" mass="223991">MNLLMMFPNVDVEALKNAGKKIKNFEILSQILPQSTMVYKTKLFEDGEDYATSNNVLEIRKGKYFRGQMEKSVLGSASKGMIHRICNDFGNMAAANFIDNLQNIITEYMKSSSFSVGISDLIANKKTTREIIQVITAQKLEVQAIIDKLHLGIFENNTAATNAMEFEMQVNNLLNKATEQSGKIGRKSLSKDNRFLMIVESGSKGSLVNISQMISCLGQQNVDGKRIPYGFDSRTLPHYSKFDDSPKARGFIENSYISGLTAPELFFHAMGGRIGLIDTACKSVTWETPIVIIENDKPKYIEIGKWIDAQLDASPDKIQHFTEKQMELMNIGEVYIPTTDEHGVVTWGEVTAITRHDPGKELYEIKTYGGKSVIVTESKSLLIWNPDTKQFREMLTPDIKIGDCVPVTAELCKPPVILESIDMTEYLPKSEYVYGTDFNVALKMMEPYAERKVPAHWWEDHNGKDFTLPYSKKSSLQRTSVRSNIHNIKDGHVYPYSGVRKSSAIPDHFALNEENGMFIGLFLADGNCHSSHVTITKNDENVRAFVKYWFDKHGIAYTEKSKINKIGSLTTTITGNSCVFEKFLTKLVGRGAENKHVPVEAYIAPESFVLGLLSGYFSGDGTITKNSIEVCSASKRLIEDVAMLCSRIGVFGKVYKTQLKSNNFNTKNIKPSYRLAIRAQWGKIFADKIELFEQNKNKKMKAMKWGTSHRNFDTYNNVVLDKIVEINLVSIEKHPKVYDLTIPSTLNFGLANGLQVRDTSQTGYIQRRLIKGLEDLKVEYDMTVRNSKGKIIQFAYGDDGFDTTRVENQVIPLVGMSLEDIYMHYDIVGLNDHDTNLLEIYSKGTVTRMKKQREDSKKMCYSYVEKMVQWRTQLVEDMFRNRDDNGVRLPVAFQNIIVNIQGQLGLNSSSVVDITPLEAFQLIEEHFAKLQKLHFVPPTKLFEIMYYYYLSPRDLLVAKRFHRKALMVLLETVELKYKQAIVHPGEMVGVIAGQSIGEPTTQLTLNSVTYETEILVRDSSKKIQRVAIGDFVTKYIKLATKIDYMEDKDTTYAELSEYYEVPSATEDGQTVWRRIEAVTQHPVINKDGTNTMLKFTTKGRREVTVTKAKSVLQVIDGKMQAANGSDLKVGDYLPVSKKTIEYAEQQILNLRDILPPNEYLYGSELEKARTVMHEYHWWEKHSNKTFILPHARSDSVVVLFKENVRAGRSSNKAQYINPDCVYMKLINNCDYSIPENITLDYDFGYLVGAYCAEGCMTKHQVSISNNDNDYLIPVQRWCEKHSITTKIYKTNNKIQEGWTSQDIRIYNTLLCRILSKLCGNLSHNKFVSDKIMFSNRDCILGFLDAYIGGDGTVNQRKRSNGSVRPEGISISSVSYNMLEHVNVMLKTLGIIGKILKPKKVTSNNRGSLDIKQLYILSIRNNQCKKLASVLNVKILTKQEKIQNLLNESFKYEYNREDLLVPNIIDGNIVMEQRNDRFPDIEFDKIISIEEVSNTTKYAYDLTVEDTRNFDCANGICVRDTFHLAGVASKSNVTRGVPRIEEILRLTKNPKNPSLTVHLKPLDENVQDRAIQFANMMEHTKLVDVVKSIKICFDPNEQTTILEDDRLLMEQYAEFESLVKECNENDEGEDAEPTRSKWIIRMEMDAETLLDKNITMDDIHFAIKNSYYGAEISCVYSDYNMDKLVFRIRMNSSIFKKASKKTKGVLQSLDQSDEIYLLKNFQDTLLNNIVLRGVNGIQNVVPRKLQNMVVKDESKYVKKDVWILDTTGTNLLETLALDYIDSTRTYSNDIKEIFDVLGIEAARQVIYNEFVDVMEFSDVYINYHHLSLLCDRMTCTQNMVSIFRSGILNDDIGPIAKGTFEVHTEVFLDAARHGEFDEMRGVSANVMCGQYGLYGTNAFNVVLDIKEMMKLEDASIDVSNNSDEIEKAFSKTAEEKMGDCSSAKISIKNNIVNIHGQSTEVCDDDYNMGF</sequence>
<dbReference type="CDD" id="cd00081">
    <property type="entry name" value="Hint"/>
    <property type="match status" value="2"/>
</dbReference>
<dbReference type="GO" id="GO:0016539">
    <property type="term" value="P:intein-mediated protein splicing"/>
    <property type="evidence" value="ECO:0007669"/>
    <property type="project" value="InterPro"/>
</dbReference>
<dbReference type="SUPFAM" id="SSF51294">
    <property type="entry name" value="Hedgehog/intein (Hint) domain"/>
    <property type="match status" value="1"/>
</dbReference>
<dbReference type="Gene3D" id="1.10.274.100">
    <property type="entry name" value="RNA polymerase Rpb1, domain 3"/>
    <property type="match status" value="1"/>
</dbReference>
<dbReference type="Pfam" id="PF04983">
    <property type="entry name" value="RNA_pol_Rpb1_3"/>
    <property type="match status" value="1"/>
</dbReference>
<dbReference type="EC" id="2.7.7.6" evidence="1"/>
<evidence type="ECO:0000259" key="9">
    <source>
        <dbReference type="PROSITE" id="PS50819"/>
    </source>
</evidence>
<dbReference type="Gene3D" id="1.10.132.30">
    <property type="match status" value="1"/>
</dbReference>
<organism evidence="10">
    <name type="scientific">viral metagenome</name>
    <dbReference type="NCBI Taxonomy" id="1070528"/>
    <lineage>
        <taxon>unclassified sequences</taxon>
        <taxon>metagenomes</taxon>
        <taxon>organismal metagenomes</taxon>
    </lineage>
</organism>
<dbReference type="InterPro" id="IPR004042">
    <property type="entry name" value="Intein_endonuc_central"/>
</dbReference>
<evidence type="ECO:0000256" key="2">
    <source>
        <dbReference type="ARBA" id="ARBA00022478"/>
    </source>
</evidence>
<dbReference type="InterPro" id="IPR042102">
    <property type="entry name" value="RNA_pol_Rpb1_3_sf"/>
</dbReference>
<feature type="domain" description="DOD-type homing endonuclease" evidence="9">
    <location>
        <begin position="1246"/>
        <end position="1390"/>
    </location>
</feature>
<dbReference type="Gene3D" id="1.10.150.390">
    <property type="match status" value="1"/>
</dbReference>
<evidence type="ECO:0000256" key="3">
    <source>
        <dbReference type="ARBA" id="ARBA00022679"/>
    </source>
</evidence>
<evidence type="ECO:0000256" key="7">
    <source>
        <dbReference type="ARBA" id="ARBA00023163"/>
    </source>
</evidence>
<evidence type="ECO:0000256" key="6">
    <source>
        <dbReference type="ARBA" id="ARBA00023000"/>
    </source>
</evidence>
<dbReference type="InterPro" id="IPR007081">
    <property type="entry name" value="RNA_pol_Rpb1_5"/>
</dbReference>
<keyword evidence="4" id="KW-0548">Nucleotidyltransferase</keyword>
<dbReference type="InterPro" id="IPR004860">
    <property type="entry name" value="LAGLIDADG_dom"/>
</dbReference>
<dbReference type="Gene3D" id="3.30.1360.140">
    <property type="match status" value="1"/>
</dbReference>
<evidence type="ECO:0000256" key="8">
    <source>
        <dbReference type="ARBA" id="ARBA00048552"/>
    </source>
</evidence>
<dbReference type="Pfam" id="PF14890">
    <property type="entry name" value="Intein_splicing"/>
    <property type="match status" value="2"/>
</dbReference>
<dbReference type="PRINTS" id="PR00379">
    <property type="entry name" value="INTEIN"/>
</dbReference>
<dbReference type="Pfam" id="PF04992">
    <property type="entry name" value="RNA_pol_Rpb1_6"/>
    <property type="match status" value="1"/>
</dbReference>
<dbReference type="PANTHER" id="PTHR19376:SF32">
    <property type="entry name" value="DNA-DIRECTED RNA POLYMERASE III SUBUNIT RPC1"/>
    <property type="match status" value="1"/>
</dbReference>
<keyword evidence="5" id="KW-0068">Autocatalytic cleavage</keyword>
<dbReference type="InterPro" id="IPR045867">
    <property type="entry name" value="DNA-dir_RpoC_beta_prime"/>
</dbReference>
<evidence type="ECO:0000256" key="1">
    <source>
        <dbReference type="ARBA" id="ARBA00012418"/>
    </source>
</evidence>
<dbReference type="InterPro" id="IPR007066">
    <property type="entry name" value="RNA_pol_Rpb1_3"/>
</dbReference>
<dbReference type="GO" id="GO:0003899">
    <property type="term" value="F:DNA-directed RNA polymerase activity"/>
    <property type="evidence" value="ECO:0007669"/>
    <property type="project" value="UniProtKB-EC"/>
</dbReference>
<dbReference type="InterPro" id="IPR007075">
    <property type="entry name" value="RNA_pol_Rpb1_6"/>
</dbReference>
<dbReference type="PANTHER" id="PTHR19376">
    <property type="entry name" value="DNA-DIRECTED RNA POLYMERASE"/>
    <property type="match status" value="1"/>
</dbReference>
<dbReference type="Pfam" id="PF04998">
    <property type="entry name" value="RNA_pol_Rpb1_5"/>
    <property type="match status" value="2"/>
</dbReference>
<dbReference type="Gene3D" id="6.10.250.2940">
    <property type="match status" value="1"/>
</dbReference>